<proteinExistence type="inferred from homology"/>
<dbReference type="RefSeq" id="WP_161436372.1">
    <property type="nucleotide sequence ID" value="NZ_WXYO01000006.1"/>
</dbReference>
<evidence type="ECO:0000259" key="4">
    <source>
        <dbReference type="PROSITE" id="PS50054"/>
    </source>
</evidence>
<gene>
    <name evidence="6" type="ORF">GTQ38_15055</name>
</gene>
<accession>A0A6L9EF14</accession>
<evidence type="ECO:0000313" key="7">
    <source>
        <dbReference type="Proteomes" id="UP000475249"/>
    </source>
</evidence>
<dbReference type="InterPro" id="IPR000387">
    <property type="entry name" value="Tyr_Pase_dom"/>
</dbReference>
<dbReference type="SUPFAM" id="SSF52799">
    <property type="entry name" value="(Phosphotyrosine protein) phosphatases II"/>
    <property type="match status" value="1"/>
</dbReference>
<dbReference type="PROSITE" id="PS50056">
    <property type="entry name" value="TYR_PHOSPHATASE_2"/>
    <property type="match status" value="1"/>
</dbReference>
<evidence type="ECO:0000256" key="2">
    <source>
        <dbReference type="ARBA" id="ARBA00022801"/>
    </source>
</evidence>
<dbReference type="InterPro" id="IPR020422">
    <property type="entry name" value="TYR_PHOSPHATASE_DUAL_dom"/>
</dbReference>
<reference evidence="6 7" key="1">
    <citation type="submission" date="2020-01" db="EMBL/GenBank/DDBJ databases">
        <title>Bacteria diversity of Porities sp.</title>
        <authorList>
            <person name="Wang G."/>
        </authorList>
    </citation>
    <scope>NUCLEOTIDE SEQUENCE [LARGE SCALE GENOMIC DNA]</scope>
    <source>
        <strain evidence="6 7">R33</strain>
    </source>
</reference>
<organism evidence="6 7">
    <name type="scientific">Poritiphilus flavus</name>
    <dbReference type="NCBI Taxonomy" id="2697053"/>
    <lineage>
        <taxon>Bacteria</taxon>
        <taxon>Pseudomonadati</taxon>
        <taxon>Bacteroidota</taxon>
        <taxon>Flavobacteriia</taxon>
        <taxon>Flavobacteriales</taxon>
        <taxon>Flavobacteriaceae</taxon>
        <taxon>Poritiphilus</taxon>
    </lineage>
</organism>
<dbReference type="InterPro" id="IPR029021">
    <property type="entry name" value="Prot-tyrosine_phosphatase-like"/>
</dbReference>
<protein>
    <submittedName>
        <fullName evidence="6">Protein tyrosine phosphatase</fullName>
    </submittedName>
</protein>
<dbReference type="EMBL" id="WXYO01000006">
    <property type="protein sequence ID" value="NAS13335.1"/>
    <property type="molecule type" value="Genomic_DNA"/>
</dbReference>
<dbReference type="PROSITE" id="PS00383">
    <property type="entry name" value="TYR_PHOSPHATASE_1"/>
    <property type="match status" value="1"/>
</dbReference>
<keyword evidence="2" id="KW-0378">Hydrolase</keyword>
<dbReference type="PANTHER" id="PTHR31126">
    <property type="entry name" value="TYROSINE-PROTEIN PHOSPHATASE"/>
    <property type="match status" value="1"/>
</dbReference>
<feature type="domain" description="Tyrosine specific protein phosphatases" evidence="5">
    <location>
        <begin position="100"/>
        <end position="156"/>
    </location>
</feature>
<feature type="domain" description="Tyrosine-protein phosphatase" evidence="4">
    <location>
        <begin position="37"/>
        <end position="181"/>
    </location>
</feature>
<comment type="similarity">
    <text evidence="1">Belongs to the protein-tyrosine phosphatase family.</text>
</comment>
<keyword evidence="7" id="KW-1185">Reference proteome</keyword>
<name>A0A6L9EF14_9FLAO</name>
<evidence type="ECO:0000256" key="3">
    <source>
        <dbReference type="ARBA" id="ARBA00022912"/>
    </source>
</evidence>
<dbReference type="PANTHER" id="PTHR31126:SF72">
    <property type="entry name" value="DUAL SPECIFICITY PROTEIN PHOSPHATASE TPBA"/>
    <property type="match status" value="1"/>
</dbReference>
<dbReference type="GO" id="GO:0004721">
    <property type="term" value="F:phosphoprotein phosphatase activity"/>
    <property type="evidence" value="ECO:0007669"/>
    <property type="project" value="UniProtKB-KW"/>
</dbReference>
<sequence length="183" mass="21132">MKYLTLTITIILLFCLPYIGIAQEKRLERIDSGKFKRLYQLNDSLYRSEQPSKKDFKVLQTLGIRTSINLRRNKDDSRKAKGTEMKLVHIPLKTKELTEADLLVVLQAIQKAEKPVLVHCWHGSDRTGATMAAYRVVVEDWSKEEAISELRQAELGYHENWYPNVIELISSLDVARLRSELGM</sequence>
<keyword evidence="3" id="KW-0904">Protein phosphatase</keyword>
<dbReference type="Pfam" id="PF00782">
    <property type="entry name" value="DSPc"/>
    <property type="match status" value="1"/>
</dbReference>
<dbReference type="AlphaFoldDB" id="A0A6L9EF14"/>
<dbReference type="Gene3D" id="3.90.190.10">
    <property type="entry name" value="Protein tyrosine phosphatase superfamily"/>
    <property type="match status" value="1"/>
</dbReference>
<dbReference type="Proteomes" id="UP000475249">
    <property type="component" value="Unassembled WGS sequence"/>
</dbReference>
<comment type="caution">
    <text evidence="6">The sequence shown here is derived from an EMBL/GenBank/DDBJ whole genome shotgun (WGS) entry which is preliminary data.</text>
</comment>
<dbReference type="InterPro" id="IPR000340">
    <property type="entry name" value="Dual-sp_phosphatase_cat-dom"/>
</dbReference>
<dbReference type="InterPro" id="IPR016130">
    <property type="entry name" value="Tyr_Pase_AS"/>
</dbReference>
<evidence type="ECO:0000259" key="5">
    <source>
        <dbReference type="PROSITE" id="PS50056"/>
    </source>
</evidence>
<dbReference type="PROSITE" id="PS50054">
    <property type="entry name" value="TYR_PHOSPHATASE_DUAL"/>
    <property type="match status" value="1"/>
</dbReference>
<evidence type="ECO:0000313" key="6">
    <source>
        <dbReference type="EMBL" id="NAS13335.1"/>
    </source>
</evidence>
<evidence type="ECO:0000256" key="1">
    <source>
        <dbReference type="ARBA" id="ARBA00009580"/>
    </source>
</evidence>